<dbReference type="AlphaFoldDB" id="A0A1W5D6M1"/>
<dbReference type="GO" id="GO:0016705">
    <property type="term" value="F:oxidoreductase activity, acting on paired donors, with incorporation or reduction of molecular oxygen"/>
    <property type="evidence" value="ECO:0007669"/>
    <property type="project" value="InterPro"/>
</dbReference>
<feature type="transmembrane region" description="Helical" evidence="1">
    <location>
        <begin position="12"/>
        <end position="33"/>
    </location>
</feature>
<reference evidence="3" key="1">
    <citation type="submission" date="2017-03" db="EMBL/GenBank/DDBJ databases">
        <authorList>
            <person name="Sharma R."/>
            <person name="Thines M."/>
        </authorList>
    </citation>
    <scope>NUCLEOTIDE SEQUENCE [LARGE SCALE GENOMIC DNA]</scope>
</reference>
<keyword evidence="1" id="KW-0812">Transmembrane</keyword>
<keyword evidence="3" id="KW-1185">Reference proteome</keyword>
<proteinExistence type="predicted"/>
<dbReference type="GO" id="GO:0005506">
    <property type="term" value="F:iron ion binding"/>
    <property type="evidence" value="ECO:0007669"/>
    <property type="project" value="InterPro"/>
</dbReference>
<protein>
    <submittedName>
        <fullName evidence="2">Cytochrome p450 71b25</fullName>
    </submittedName>
</protein>
<accession>A0A1W5D6M1</accession>
<sequence>MAYHILDLGHYRLYLAIIVVAVSVLARFLVSLYKTRRAFLRLKQQGLCMPPYNPLFGHLLEVQSILSKIPSDAHPLYLPDQLRRKYPDMGRVFYLDMWPFSTPILFAESPSAAYQLIQEHQHPKADPVRKFMYPLTKNKDLVTMEGQSWKDWRAVFNPGFSANHLTKLVPRLLKAVSTYSDILAEHAQAKDMFYLERITIGEGYLFYPNKSQNWYYLSKMRPNEVFLMKQSDSRKERAFAVHAAVVDPSAPESVIPHKMSHSLQGLGQIVKLKGAENYEAWYKSTRAIARLNGVWELFTGQTVKPTPPAKPTVPVDDPKYGPKYEDRQDLYEQKLDKYNTKYGRTLRLLKMTLEEAPKDQLGELILESSKEQMDFLKQKYEVTGYTAVYQALGKIWKNRTAKDYSTPIEFANKIKKAKT</sequence>
<name>A0A1W5D6M1_9LECA</name>
<dbReference type="InterPro" id="IPR001128">
    <property type="entry name" value="Cyt_P450"/>
</dbReference>
<evidence type="ECO:0000313" key="2">
    <source>
        <dbReference type="EMBL" id="SLM38549.1"/>
    </source>
</evidence>
<keyword evidence="1" id="KW-1133">Transmembrane helix</keyword>
<evidence type="ECO:0000313" key="3">
    <source>
        <dbReference type="Proteomes" id="UP000192927"/>
    </source>
</evidence>
<evidence type="ECO:0000256" key="1">
    <source>
        <dbReference type="SAM" id="Phobius"/>
    </source>
</evidence>
<dbReference type="GO" id="GO:0020037">
    <property type="term" value="F:heme binding"/>
    <property type="evidence" value="ECO:0007669"/>
    <property type="project" value="InterPro"/>
</dbReference>
<dbReference type="Pfam" id="PF00067">
    <property type="entry name" value="p450"/>
    <property type="match status" value="1"/>
</dbReference>
<dbReference type="InterPro" id="IPR036396">
    <property type="entry name" value="Cyt_P450_sf"/>
</dbReference>
<organism evidence="2 3">
    <name type="scientific">Lasallia pustulata</name>
    <dbReference type="NCBI Taxonomy" id="136370"/>
    <lineage>
        <taxon>Eukaryota</taxon>
        <taxon>Fungi</taxon>
        <taxon>Dikarya</taxon>
        <taxon>Ascomycota</taxon>
        <taxon>Pezizomycotina</taxon>
        <taxon>Lecanoromycetes</taxon>
        <taxon>OSLEUM clade</taxon>
        <taxon>Umbilicariomycetidae</taxon>
        <taxon>Umbilicariales</taxon>
        <taxon>Umbilicariaceae</taxon>
        <taxon>Lasallia</taxon>
    </lineage>
</organism>
<dbReference type="Gene3D" id="1.10.630.10">
    <property type="entry name" value="Cytochrome P450"/>
    <property type="match status" value="1"/>
</dbReference>
<dbReference type="EMBL" id="FWEW01002576">
    <property type="protein sequence ID" value="SLM38549.1"/>
    <property type="molecule type" value="Genomic_DNA"/>
</dbReference>
<keyword evidence="1" id="KW-0472">Membrane</keyword>
<dbReference type="SUPFAM" id="SSF48264">
    <property type="entry name" value="Cytochrome P450"/>
    <property type="match status" value="1"/>
</dbReference>
<dbReference type="GO" id="GO:0004497">
    <property type="term" value="F:monooxygenase activity"/>
    <property type="evidence" value="ECO:0007669"/>
    <property type="project" value="InterPro"/>
</dbReference>
<dbReference type="Proteomes" id="UP000192927">
    <property type="component" value="Unassembled WGS sequence"/>
</dbReference>